<evidence type="ECO:0000313" key="3">
    <source>
        <dbReference type="Proteomes" id="UP001190700"/>
    </source>
</evidence>
<proteinExistence type="predicted"/>
<dbReference type="SUPFAM" id="SSF50978">
    <property type="entry name" value="WD40 repeat-like"/>
    <property type="match status" value="1"/>
</dbReference>
<dbReference type="Proteomes" id="UP001190700">
    <property type="component" value="Unassembled WGS sequence"/>
</dbReference>
<comment type="caution">
    <text evidence="2">The sequence shown here is derived from an EMBL/GenBank/DDBJ whole genome shotgun (WGS) entry which is preliminary data.</text>
</comment>
<evidence type="ECO:0000313" key="2">
    <source>
        <dbReference type="EMBL" id="KAK3288573.1"/>
    </source>
</evidence>
<accession>A0AAE0LKI6</accession>
<dbReference type="InterPro" id="IPR036322">
    <property type="entry name" value="WD40_repeat_dom_sf"/>
</dbReference>
<protein>
    <submittedName>
        <fullName evidence="2">Uncharacterized protein</fullName>
    </submittedName>
</protein>
<feature type="region of interest" description="Disordered" evidence="1">
    <location>
        <begin position="403"/>
        <end position="430"/>
    </location>
</feature>
<dbReference type="InterPro" id="IPR015943">
    <property type="entry name" value="WD40/YVTN_repeat-like_dom_sf"/>
</dbReference>
<dbReference type="PANTHER" id="PTHR47467">
    <property type="entry name" value="OS01G0867200 PROTEIN"/>
    <property type="match status" value="1"/>
</dbReference>
<keyword evidence="3" id="KW-1185">Reference proteome</keyword>
<dbReference type="AlphaFoldDB" id="A0AAE0LKI6"/>
<dbReference type="Gene3D" id="2.130.10.10">
    <property type="entry name" value="YVTN repeat-like/Quinoprotein amine dehydrogenase"/>
    <property type="match status" value="1"/>
</dbReference>
<feature type="compositionally biased region" description="Polar residues" evidence="1">
    <location>
        <begin position="404"/>
        <end position="430"/>
    </location>
</feature>
<reference evidence="2 3" key="1">
    <citation type="journal article" date="2015" name="Genome Biol. Evol.">
        <title>Comparative Genomics of a Bacterivorous Green Alga Reveals Evolutionary Causalities and Consequences of Phago-Mixotrophic Mode of Nutrition.</title>
        <authorList>
            <person name="Burns J.A."/>
            <person name="Paasch A."/>
            <person name="Narechania A."/>
            <person name="Kim E."/>
        </authorList>
    </citation>
    <scope>NUCLEOTIDE SEQUENCE [LARGE SCALE GENOMIC DNA]</scope>
    <source>
        <strain evidence="2 3">PLY_AMNH</strain>
    </source>
</reference>
<dbReference type="PANTHER" id="PTHR47467:SF1">
    <property type="entry name" value="WD40 REPEAT-CONTAINING PROTEIN"/>
    <property type="match status" value="1"/>
</dbReference>
<organism evidence="2 3">
    <name type="scientific">Cymbomonas tetramitiformis</name>
    <dbReference type="NCBI Taxonomy" id="36881"/>
    <lineage>
        <taxon>Eukaryota</taxon>
        <taxon>Viridiplantae</taxon>
        <taxon>Chlorophyta</taxon>
        <taxon>Pyramimonadophyceae</taxon>
        <taxon>Pyramimonadales</taxon>
        <taxon>Pyramimonadaceae</taxon>
        <taxon>Cymbomonas</taxon>
    </lineage>
</organism>
<gene>
    <name evidence="2" type="ORF">CYMTET_3967</name>
</gene>
<sequence>MLSKDKGQVEASGSARARGLVKSKIQNLDSTSPGGINGCRVAVSEPRNATKEFQAYVASGAAVYRVHVSVPVPEVRVGKGNLLLPTPTTNARSEILPFLPFRSEVQSLALMESPDGQALLGGVDCYGRALVGKLNASSGGCSGSYQLNPPYIDGGSGEDGWAAMAFAAPHLSMIALARHYPRSIDIYDAGLHVRTMHTPHAPTAIAFMPPAGTASQDAPPSMPILITESNQVSIWDLRASERAGRVQSVVVDWTGSRLLALATTFGSQERVVAAGGSDRTVSIIDPRKWTVRIKCRGALKYTITSLHFSTYTANTCFIGGLDNDVLCADLQHGRVHRHGPNNSLTPQFAFRGDSRWLGVHKARSRDLLIGFSENSSLFVLDAQQAGGQQATVTAGSPILFGAETTGSGRASGPTSFRTLPQSSQANSGAQ</sequence>
<evidence type="ECO:0000256" key="1">
    <source>
        <dbReference type="SAM" id="MobiDB-lite"/>
    </source>
</evidence>
<name>A0AAE0LKI6_9CHLO</name>
<dbReference type="EMBL" id="LGRX02000433">
    <property type="protein sequence ID" value="KAK3288573.1"/>
    <property type="molecule type" value="Genomic_DNA"/>
</dbReference>